<protein>
    <recommendedName>
        <fullName evidence="3">Clp R domain-containing protein</fullName>
    </recommendedName>
</protein>
<sequence>MREAAIRTTIGAVPNDEPAPLRPTPRYRAVLRHAEEQARTHGHDHLGVEHLMLAILDAGRSVATEVLQKYVDLPDLRKAMERALASEGYHRATHPRSDDDARSESTPVLLVRGAEREHAVTHWALRPASGPGERFRMMLDWSGESVLVDAPDLFEALTRIRERIEPAGWLVAVQGARSDVYPSAMQREMASGLTAFVLHTDEPGRLQEVVDILDPAEPHAVTTVAAQRAHAEEWERSARAGTASP</sequence>
<dbReference type="InterPro" id="IPR004176">
    <property type="entry name" value="Clp_R_N"/>
</dbReference>
<evidence type="ECO:0000256" key="2">
    <source>
        <dbReference type="SAM" id="MobiDB-lite"/>
    </source>
</evidence>
<evidence type="ECO:0000259" key="3">
    <source>
        <dbReference type="PROSITE" id="PS51903"/>
    </source>
</evidence>
<keyword evidence="1" id="KW-0677">Repeat</keyword>
<reference evidence="4 5" key="1">
    <citation type="journal article" date="2019" name="Int. J. Syst. Evol. Microbiol.">
        <title>The Global Catalogue of Microorganisms (GCM) 10K type strain sequencing project: providing services to taxonomists for standard genome sequencing and annotation.</title>
        <authorList>
            <consortium name="The Broad Institute Genomics Platform"/>
            <consortium name="The Broad Institute Genome Sequencing Center for Infectious Disease"/>
            <person name="Wu L."/>
            <person name="Ma J."/>
        </authorList>
    </citation>
    <scope>NUCLEOTIDE SEQUENCE [LARGE SCALE GENOMIC DNA]</scope>
    <source>
        <strain evidence="4 5">JCM 11117</strain>
    </source>
</reference>
<gene>
    <name evidence="4" type="ORF">GCM10009559_80900</name>
</gene>
<feature type="region of interest" description="Disordered" evidence="2">
    <location>
        <begin position="86"/>
        <end position="105"/>
    </location>
</feature>
<dbReference type="Gene3D" id="1.10.1780.10">
    <property type="entry name" value="Clp, N-terminal domain"/>
    <property type="match status" value="1"/>
</dbReference>
<organism evidence="4 5">
    <name type="scientific">Pseudonocardia zijingensis</name>
    <dbReference type="NCBI Taxonomy" id="153376"/>
    <lineage>
        <taxon>Bacteria</taxon>
        <taxon>Bacillati</taxon>
        <taxon>Actinomycetota</taxon>
        <taxon>Actinomycetes</taxon>
        <taxon>Pseudonocardiales</taxon>
        <taxon>Pseudonocardiaceae</taxon>
        <taxon>Pseudonocardia</taxon>
    </lineage>
</organism>
<keyword evidence="5" id="KW-1185">Reference proteome</keyword>
<dbReference type="InterPro" id="IPR036628">
    <property type="entry name" value="Clp_N_dom_sf"/>
</dbReference>
<dbReference type="Pfam" id="PF02861">
    <property type="entry name" value="Clp_N"/>
    <property type="match status" value="1"/>
</dbReference>
<accession>A0ABN1NJM5</accession>
<evidence type="ECO:0000313" key="4">
    <source>
        <dbReference type="EMBL" id="GAA0910353.1"/>
    </source>
</evidence>
<dbReference type="Proteomes" id="UP001499967">
    <property type="component" value="Unassembled WGS sequence"/>
</dbReference>
<proteinExistence type="predicted"/>
<feature type="domain" description="Clp R" evidence="3">
    <location>
        <begin position="1"/>
        <end position="87"/>
    </location>
</feature>
<name>A0ABN1NJM5_9PSEU</name>
<dbReference type="SUPFAM" id="SSF81923">
    <property type="entry name" value="Double Clp-N motif"/>
    <property type="match status" value="1"/>
</dbReference>
<dbReference type="EMBL" id="BAAAHP010000362">
    <property type="protein sequence ID" value="GAA0910353.1"/>
    <property type="molecule type" value="Genomic_DNA"/>
</dbReference>
<evidence type="ECO:0000256" key="1">
    <source>
        <dbReference type="PROSITE-ProRule" id="PRU01251"/>
    </source>
</evidence>
<comment type="caution">
    <text evidence="4">The sequence shown here is derived from an EMBL/GenBank/DDBJ whole genome shotgun (WGS) entry which is preliminary data.</text>
</comment>
<evidence type="ECO:0000313" key="5">
    <source>
        <dbReference type="Proteomes" id="UP001499967"/>
    </source>
</evidence>
<dbReference type="PROSITE" id="PS51903">
    <property type="entry name" value="CLP_R"/>
    <property type="match status" value="1"/>
</dbReference>